<accession>A0A0S8J8Q1</accession>
<sequence length="243" mass="26257">MREYVCDLHIHTCLSPCASLDMSPRRIVAEAGMKGIDVIGITDHNSAENVAAVRESADRKLAVLAGLEVTSSEEVHVLALYDDLEAALDLQDLVYRNLPGENDEDIFGIQPIVNADDEVEGFSERLLIGATTLPFKEIVGSIRSGGGLALAAHVDREAFGVIGQLGFVPPDTELDGLEISQATTREHGLKEYSMEGRYQIIRSSDAHRPEDIGKATTTFLLESPGCVEIGMGLRNEAGRRVVA</sequence>
<dbReference type="PATRIC" id="fig|1703773.3.peg.1119"/>
<dbReference type="GO" id="GO:0004534">
    <property type="term" value="F:5'-3' RNA exonuclease activity"/>
    <property type="evidence" value="ECO:0007669"/>
    <property type="project" value="TreeGrafter"/>
</dbReference>
<dbReference type="InterPro" id="IPR004013">
    <property type="entry name" value="PHP_dom"/>
</dbReference>
<dbReference type="Proteomes" id="UP000051035">
    <property type="component" value="Unassembled WGS sequence"/>
</dbReference>
<dbReference type="SUPFAM" id="SSF89550">
    <property type="entry name" value="PHP domain-like"/>
    <property type="match status" value="1"/>
</dbReference>
<comment type="caution">
    <text evidence="2">The sequence shown here is derived from an EMBL/GenBank/DDBJ whole genome shotgun (WGS) entry which is preliminary data.</text>
</comment>
<dbReference type="Pfam" id="PF02811">
    <property type="entry name" value="PHP"/>
    <property type="match status" value="1"/>
</dbReference>
<organism evidence="2 3">
    <name type="scientific">candidate division TA06 bacterium SM1_40</name>
    <dbReference type="NCBI Taxonomy" id="1703773"/>
    <lineage>
        <taxon>Bacteria</taxon>
        <taxon>Bacteria division TA06</taxon>
    </lineage>
</organism>
<dbReference type="InterPro" id="IPR003141">
    <property type="entry name" value="Pol/His_phosphatase_N"/>
</dbReference>
<dbReference type="PANTHER" id="PTHR42924">
    <property type="entry name" value="EXONUCLEASE"/>
    <property type="match status" value="1"/>
</dbReference>
<dbReference type="GO" id="GO:0035312">
    <property type="term" value="F:5'-3' DNA exonuclease activity"/>
    <property type="evidence" value="ECO:0007669"/>
    <property type="project" value="TreeGrafter"/>
</dbReference>
<proteinExistence type="predicted"/>
<dbReference type="PANTHER" id="PTHR42924:SF3">
    <property type="entry name" value="POLYMERASE_HISTIDINOL PHOSPHATASE N-TERMINAL DOMAIN-CONTAINING PROTEIN"/>
    <property type="match status" value="1"/>
</dbReference>
<feature type="domain" description="Polymerase/histidinol phosphatase N-terminal" evidence="1">
    <location>
        <begin position="6"/>
        <end position="73"/>
    </location>
</feature>
<name>A0A0S8J8Q1_UNCT6</name>
<evidence type="ECO:0000313" key="2">
    <source>
        <dbReference type="EMBL" id="KPL05856.1"/>
    </source>
</evidence>
<dbReference type="InterPro" id="IPR016195">
    <property type="entry name" value="Pol/histidinol_Pase-like"/>
</dbReference>
<evidence type="ECO:0000313" key="3">
    <source>
        <dbReference type="Proteomes" id="UP000051035"/>
    </source>
</evidence>
<dbReference type="Gene3D" id="3.20.20.140">
    <property type="entry name" value="Metal-dependent hydrolases"/>
    <property type="match status" value="1"/>
</dbReference>
<dbReference type="AlphaFoldDB" id="A0A0S8J8Q1"/>
<evidence type="ECO:0000259" key="1">
    <source>
        <dbReference type="SMART" id="SM00481"/>
    </source>
</evidence>
<gene>
    <name evidence="2" type="ORF">AMJ71_10655</name>
</gene>
<dbReference type="InterPro" id="IPR052018">
    <property type="entry name" value="PHP_domain"/>
</dbReference>
<protein>
    <recommendedName>
        <fullName evidence="1">Polymerase/histidinol phosphatase N-terminal domain-containing protein</fullName>
    </recommendedName>
</protein>
<dbReference type="CDD" id="cd07432">
    <property type="entry name" value="PHP_HisPPase"/>
    <property type="match status" value="1"/>
</dbReference>
<reference evidence="2 3" key="1">
    <citation type="journal article" date="2015" name="Microbiome">
        <title>Genomic resolution of linkages in carbon, nitrogen, and sulfur cycling among widespread estuary sediment bacteria.</title>
        <authorList>
            <person name="Baker B.J."/>
            <person name="Lazar C.S."/>
            <person name="Teske A.P."/>
            <person name="Dick G.J."/>
        </authorList>
    </citation>
    <scope>NUCLEOTIDE SEQUENCE [LARGE SCALE GENOMIC DNA]</scope>
    <source>
        <strain evidence="2">SM1_40</strain>
    </source>
</reference>
<dbReference type="SMART" id="SM00481">
    <property type="entry name" value="POLIIIAc"/>
    <property type="match status" value="1"/>
</dbReference>
<dbReference type="EMBL" id="LJVA01000172">
    <property type="protein sequence ID" value="KPL05856.1"/>
    <property type="molecule type" value="Genomic_DNA"/>
</dbReference>